<comment type="caution">
    <text evidence="2">The sequence shown here is derived from an EMBL/GenBank/DDBJ whole genome shotgun (WGS) entry which is preliminary data.</text>
</comment>
<feature type="region of interest" description="Disordered" evidence="1">
    <location>
        <begin position="265"/>
        <end position="284"/>
    </location>
</feature>
<feature type="compositionally biased region" description="Acidic residues" evidence="1">
    <location>
        <begin position="193"/>
        <end position="204"/>
    </location>
</feature>
<name>A0ABQ7TT56_SOLTU</name>
<proteinExistence type="predicted"/>
<feature type="compositionally biased region" description="Basic and acidic residues" evidence="1">
    <location>
        <begin position="124"/>
        <end position="142"/>
    </location>
</feature>
<gene>
    <name evidence="2" type="ORF">KY290_036596</name>
</gene>
<feature type="region of interest" description="Disordered" evidence="1">
    <location>
        <begin position="163"/>
        <end position="216"/>
    </location>
</feature>
<feature type="compositionally biased region" description="Low complexity" evidence="1">
    <location>
        <begin position="1"/>
        <end position="16"/>
    </location>
</feature>
<reference evidence="2 3" key="1">
    <citation type="journal article" date="2021" name="bioRxiv">
        <title>Chromosome-scale and haplotype-resolved genome assembly of a tetraploid potato cultivar.</title>
        <authorList>
            <person name="Sun H."/>
            <person name="Jiao W.-B."/>
            <person name="Krause K."/>
            <person name="Campoy J.A."/>
            <person name="Goel M."/>
            <person name="Folz-Donahue K."/>
            <person name="Kukat C."/>
            <person name="Huettel B."/>
            <person name="Schneeberger K."/>
        </authorList>
    </citation>
    <scope>NUCLEOTIDE SEQUENCE [LARGE SCALE GENOMIC DNA]</scope>
    <source>
        <strain evidence="2">SolTubOtavaFocal</strain>
        <tissue evidence="2">Leaves</tissue>
    </source>
</reference>
<sequence length="284" mass="31420">MQVKQNKDNQNQQSMQGTCMNAKPLTNFERESGAQIPKAPPLVIDVDDDHCLNNDTPSPVTPSVVADEVCGGRMIVKENPTNMQEGEPKGRGLTQAPATTVKAPKKMLNQTQQQIPEANQHVHNITEKHDQSKGSMAKDMRNKASTSGQKFIMEEEQQALDVIPLKAMYNSPTPSKPPDKSKLQTTGPPRDEYDVENSEDEVDADNLPINVQDEDDETSELLIKAFNPNNDTKLDKELQQVTSKQGLSPRGIHLERIPLKKSSILVPGTAGRPNTRFFTSRSSQ</sequence>
<evidence type="ECO:0000313" key="3">
    <source>
        <dbReference type="Proteomes" id="UP000826656"/>
    </source>
</evidence>
<dbReference type="EMBL" id="JAIVGD010000028">
    <property type="protein sequence ID" value="KAH0737891.1"/>
    <property type="molecule type" value="Genomic_DNA"/>
</dbReference>
<feature type="region of interest" description="Disordered" evidence="1">
    <location>
        <begin position="1"/>
        <end position="20"/>
    </location>
</feature>
<organism evidence="2 3">
    <name type="scientific">Solanum tuberosum</name>
    <name type="common">Potato</name>
    <dbReference type="NCBI Taxonomy" id="4113"/>
    <lineage>
        <taxon>Eukaryota</taxon>
        <taxon>Viridiplantae</taxon>
        <taxon>Streptophyta</taxon>
        <taxon>Embryophyta</taxon>
        <taxon>Tracheophyta</taxon>
        <taxon>Spermatophyta</taxon>
        <taxon>Magnoliopsida</taxon>
        <taxon>eudicotyledons</taxon>
        <taxon>Gunneridae</taxon>
        <taxon>Pentapetalae</taxon>
        <taxon>asterids</taxon>
        <taxon>lamiids</taxon>
        <taxon>Solanales</taxon>
        <taxon>Solanaceae</taxon>
        <taxon>Solanoideae</taxon>
        <taxon>Solaneae</taxon>
        <taxon>Solanum</taxon>
    </lineage>
</organism>
<dbReference type="Proteomes" id="UP000826656">
    <property type="component" value="Unassembled WGS sequence"/>
</dbReference>
<evidence type="ECO:0000256" key="1">
    <source>
        <dbReference type="SAM" id="MobiDB-lite"/>
    </source>
</evidence>
<feature type="region of interest" description="Disordered" evidence="1">
    <location>
        <begin position="116"/>
        <end position="147"/>
    </location>
</feature>
<protein>
    <submittedName>
        <fullName evidence="2">Uncharacterized protein</fullName>
    </submittedName>
</protein>
<evidence type="ECO:0000313" key="2">
    <source>
        <dbReference type="EMBL" id="KAH0737891.1"/>
    </source>
</evidence>
<keyword evidence="3" id="KW-1185">Reference proteome</keyword>
<accession>A0ABQ7TT56</accession>